<evidence type="ECO:0000259" key="7">
    <source>
        <dbReference type="Pfam" id="PF07238"/>
    </source>
</evidence>
<dbReference type="InterPro" id="IPR000836">
    <property type="entry name" value="PRTase_dom"/>
</dbReference>
<dbReference type="CDD" id="cd06223">
    <property type="entry name" value="PRTases_typeI"/>
    <property type="match status" value="1"/>
</dbReference>
<feature type="domain" description="PilZ" evidence="7">
    <location>
        <begin position="3"/>
        <end position="101"/>
    </location>
</feature>
<sequence>MREKRSFLRLPFEEEVEFITRKGTFLGNLKDFSLASFFIANPEEYPSLDEEIGLIFHLKDTEPPIKIFAKGKVVRIDKGKGFAVEILSIPQESFQHLKNYLIYNAPSPEIAELELMKFLGKYDSLHQLVKTLNILHLKKEIMTYLLTRAFLYSPDKPFILSSGKESPYYLDCRKVTLYAPSYKLIGDLFWEELRYTDIEGVAGMSLGADPIVCAILSSALSEERALEGILIRKEPKKYGTKRQLEGNFWKGMKVAVVEDVVTTGGSLLKAISACEEEGLTIRAVLSLVDREEGGEEALKERGYQLKAFFTLSEIIAVYNQKKSS</sequence>
<dbReference type="UniPathway" id="UPA00070">
    <property type="reaction ID" value="UER00119"/>
</dbReference>
<dbReference type="InterPro" id="IPR004467">
    <property type="entry name" value="Or_phspho_trans_dom"/>
</dbReference>
<name>A0A2N7PJW4_9BACT</name>
<dbReference type="InterPro" id="IPR029057">
    <property type="entry name" value="PRTase-like"/>
</dbReference>
<comment type="catalytic activity">
    <reaction evidence="6">
        <text>orotidine 5'-phosphate + diphosphate = orotate + 5-phospho-alpha-D-ribose 1-diphosphate</text>
        <dbReference type="Rhea" id="RHEA:10380"/>
        <dbReference type="ChEBI" id="CHEBI:30839"/>
        <dbReference type="ChEBI" id="CHEBI:33019"/>
        <dbReference type="ChEBI" id="CHEBI:57538"/>
        <dbReference type="ChEBI" id="CHEBI:58017"/>
        <dbReference type="EC" id="2.4.2.10"/>
    </reaction>
</comment>
<gene>
    <name evidence="6 8" type="primary">pyrE</name>
    <name evidence="8" type="ORF">C0197_03235</name>
</gene>
<feature type="binding site" evidence="6">
    <location>
        <position position="232"/>
    </location>
    <ligand>
        <name>5-phospho-alpha-D-ribose 1-diphosphate</name>
        <dbReference type="ChEBI" id="CHEBI:58017"/>
        <note>ligand shared between dimeric partners</note>
    </ligand>
</feature>
<feature type="binding site" description="in other chain" evidence="6">
    <location>
        <position position="233"/>
    </location>
    <ligand>
        <name>5-phospho-alpha-D-ribose 1-diphosphate</name>
        <dbReference type="ChEBI" id="CHEBI:58017"/>
        <note>ligand shared between dimeric partners</note>
    </ligand>
</feature>
<dbReference type="SUPFAM" id="SSF141371">
    <property type="entry name" value="PilZ domain-like"/>
    <property type="match status" value="1"/>
</dbReference>
<dbReference type="AlphaFoldDB" id="A0A2N7PJW4"/>
<comment type="caution">
    <text evidence="8">The sequence shown here is derived from an EMBL/GenBank/DDBJ whole genome shotgun (WGS) entry which is preliminary data.</text>
</comment>
<feature type="binding site" evidence="6">
    <location>
        <position position="290"/>
    </location>
    <ligand>
        <name>orotate</name>
        <dbReference type="ChEBI" id="CHEBI:30839"/>
    </ligand>
</feature>
<dbReference type="PANTHER" id="PTHR19278:SF9">
    <property type="entry name" value="URIDINE 5'-MONOPHOSPHATE SYNTHASE"/>
    <property type="match status" value="1"/>
</dbReference>
<evidence type="ECO:0000256" key="2">
    <source>
        <dbReference type="ARBA" id="ARBA00011971"/>
    </source>
</evidence>
<evidence type="ECO:0000256" key="3">
    <source>
        <dbReference type="ARBA" id="ARBA00022676"/>
    </source>
</evidence>
<dbReference type="Proteomes" id="UP000235731">
    <property type="component" value="Unassembled WGS sequence"/>
</dbReference>
<dbReference type="GO" id="GO:0019856">
    <property type="term" value="P:pyrimidine nucleobase biosynthetic process"/>
    <property type="evidence" value="ECO:0007669"/>
    <property type="project" value="TreeGrafter"/>
</dbReference>
<proteinExistence type="inferred from homology"/>
<keyword evidence="3 6" id="KW-0328">Glycosyltransferase</keyword>
<keyword evidence="5 6" id="KW-0665">Pyrimidine biosynthesis</keyword>
<feature type="binding site" description="in other chain" evidence="6">
    <location>
        <begin position="258"/>
        <end position="266"/>
    </location>
    <ligand>
        <name>5-phospho-alpha-D-ribose 1-diphosphate</name>
        <dbReference type="ChEBI" id="CHEBI:58017"/>
        <note>ligand shared between dimeric partners</note>
    </ligand>
</feature>
<dbReference type="HAMAP" id="MF_01208">
    <property type="entry name" value="PyrE"/>
    <property type="match status" value="1"/>
</dbReference>
<evidence type="ECO:0000256" key="5">
    <source>
        <dbReference type="ARBA" id="ARBA00022975"/>
    </source>
</evidence>
<dbReference type="SUPFAM" id="SSF53271">
    <property type="entry name" value="PRTase-like"/>
    <property type="match status" value="1"/>
</dbReference>
<evidence type="ECO:0000256" key="4">
    <source>
        <dbReference type="ARBA" id="ARBA00022679"/>
    </source>
</evidence>
<protein>
    <recommendedName>
        <fullName evidence="2 6">Orotate phosphoribosyltransferase</fullName>
        <shortName evidence="6">OPRT</shortName>
        <shortName evidence="6">OPRTase</shortName>
        <ecNumber evidence="2 6">2.4.2.10</ecNumber>
    </recommendedName>
</protein>
<dbReference type="GO" id="GO:0035438">
    <property type="term" value="F:cyclic-di-GMP binding"/>
    <property type="evidence" value="ECO:0007669"/>
    <property type="project" value="InterPro"/>
</dbReference>
<organism evidence="8 9">
    <name type="scientific">Caldimicrobium thiodismutans</name>
    <dbReference type="NCBI Taxonomy" id="1653476"/>
    <lineage>
        <taxon>Bacteria</taxon>
        <taxon>Pseudomonadati</taxon>
        <taxon>Thermodesulfobacteriota</taxon>
        <taxon>Thermodesulfobacteria</taxon>
        <taxon>Thermodesulfobacteriales</taxon>
        <taxon>Thermodesulfobacteriaceae</taxon>
        <taxon>Caldimicrobium</taxon>
    </lineage>
</organism>
<dbReference type="EMBL" id="PNIE01000044">
    <property type="protein sequence ID" value="PMP63158.1"/>
    <property type="molecule type" value="Genomic_DNA"/>
</dbReference>
<comment type="pathway">
    <text evidence="1 6">Pyrimidine metabolism; UMP biosynthesis via de novo pathway; UMP from orotate: step 1/2.</text>
</comment>
<comment type="cofactor">
    <cofactor evidence="6">
        <name>Mg(2+)</name>
        <dbReference type="ChEBI" id="CHEBI:18420"/>
    </cofactor>
</comment>
<comment type="function">
    <text evidence="6">Catalyzes the transfer of a ribosyl phosphate group from 5-phosphoribose 1-diphosphate to orotate, leading to the formation of orotidine monophosphate (OMP).</text>
</comment>
<dbReference type="Gene3D" id="3.40.50.2020">
    <property type="match status" value="1"/>
</dbReference>
<evidence type="ECO:0000313" key="8">
    <source>
        <dbReference type="EMBL" id="PMP63158.1"/>
    </source>
</evidence>
<feature type="binding site" evidence="6">
    <location>
        <position position="262"/>
    </location>
    <ligand>
        <name>orotate</name>
        <dbReference type="ChEBI" id="CHEBI:30839"/>
    </ligand>
</feature>
<comment type="caution">
    <text evidence="6">Lacks conserved residue(s) required for the propagation of feature annotation.</text>
</comment>
<dbReference type="EC" id="2.4.2.10" evidence="2 6"/>
<reference evidence="8 9" key="1">
    <citation type="submission" date="2018-01" db="EMBL/GenBank/DDBJ databases">
        <title>Metagenomic assembled genomes from two thermal pools in the Uzon Caldera, Kamchatka, Russia.</title>
        <authorList>
            <person name="Wilkins L."/>
            <person name="Ettinger C."/>
        </authorList>
    </citation>
    <scope>NUCLEOTIDE SEQUENCE [LARGE SCALE GENOMIC DNA]</scope>
    <source>
        <strain evidence="8">ZAV-15</strain>
    </source>
</reference>
<dbReference type="GO" id="GO:0044205">
    <property type="term" value="P:'de novo' UMP biosynthetic process"/>
    <property type="evidence" value="ECO:0007669"/>
    <property type="project" value="UniProtKB-UniRule"/>
</dbReference>
<comment type="subunit">
    <text evidence="6">Homodimer.</text>
</comment>
<dbReference type="InterPro" id="IPR023031">
    <property type="entry name" value="OPRT"/>
</dbReference>
<dbReference type="InterPro" id="IPR009875">
    <property type="entry name" value="PilZ_domain"/>
</dbReference>
<dbReference type="GO" id="GO:0000287">
    <property type="term" value="F:magnesium ion binding"/>
    <property type="evidence" value="ECO:0007669"/>
    <property type="project" value="UniProtKB-UniRule"/>
</dbReference>
<evidence type="ECO:0000313" key="9">
    <source>
        <dbReference type="Proteomes" id="UP000235731"/>
    </source>
</evidence>
<dbReference type="Pfam" id="PF07238">
    <property type="entry name" value="PilZ"/>
    <property type="match status" value="1"/>
</dbReference>
<evidence type="ECO:0000256" key="6">
    <source>
        <dbReference type="HAMAP-Rule" id="MF_01208"/>
    </source>
</evidence>
<evidence type="ECO:0000256" key="1">
    <source>
        <dbReference type="ARBA" id="ARBA00004889"/>
    </source>
</evidence>
<feature type="binding site" evidence="6">
    <location>
        <position position="236"/>
    </location>
    <ligand>
        <name>5-phospho-alpha-D-ribose 1-diphosphate</name>
        <dbReference type="ChEBI" id="CHEBI:58017"/>
        <note>ligand shared between dimeric partners</note>
    </ligand>
</feature>
<accession>A0A2N7PJW4</accession>
<dbReference type="NCBIfam" id="TIGR00336">
    <property type="entry name" value="pyrE"/>
    <property type="match status" value="1"/>
</dbReference>
<dbReference type="Gene3D" id="2.40.10.220">
    <property type="entry name" value="predicted glycosyltransferase like domains"/>
    <property type="match status" value="1"/>
</dbReference>
<keyword evidence="4 6" id="KW-0808">Transferase</keyword>
<dbReference type="PANTHER" id="PTHR19278">
    <property type="entry name" value="OROTATE PHOSPHORIBOSYLTRANSFERASE"/>
    <property type="match status" value="1"/>
</dbReference>
<keyword evidence="6" id="KW-0460">Magnesium</keyword>
<dbReference type="GO" id="GO:0004588">
    <property type="term" value="F:orotate phosphoribosyltransferase activity"/>
    <property type="evidence" value="ECO:0007669"/>
    <property type="project" value="UniProtKB-UniRule"/>
</dbReference>
<comment type="similarity">
    <text evidence="6">Belongs to the purine/pyrimidine phosphoribosyltransferase family. PyrE subfamily.</text>
</comment>